<dbReference type="Proteomes" id="UP000199297">
    <property type="component" value="Unassembled WGS sequence"/>
</dbReference>
<feature type="region of interest" description="Disordered" evidence="1">
    <location>
        <begin position="1"/>
        <end position="29"/>
    </location>
</feature>
<proteinExistence type="predicted"/>
<protein>
    <submittedName>
        <fullName evidence="2">Uncharacterized protein</fullName>
    </submittedName>
</protein>
<gene>
    <name evidence="2" type="ORF">SAMN05216262_10214</name>
</gene>
<dbReference type="RefSeq" id="WP_085283890.1">
    <property type="nucleotide sequence ID" value="NZ_FOBI01000002.1"/>
</dbReference>
<evidence type="ECO:0000313" key="3">
    <source>
        <dbReference type="Proteomes" id="UP000199297"/>
    </source>
</evidence>
<keyword evidence="3" id="KW-1185">Reference proteome</keyword>
<organism evidence="2 3">
    <name type="scientific">Colwellia chukchiensis</name>
    <dbReference type="NCBI Taxonomy" id="641665"/>
    <lineage>
        <taxon>Bacteria</taxon>
        <taxon>Pseudomonadati</taxon>
        <taxon>Pseudomonadota</taxon>
        <taxon>Gammaproteobacteria</taxon>
        <taxon>Alteromonadales</taxon>
        <taxon>Colwelliaceae</taxon>
        <taxon>Colwellia</taxon>
    </lineage>
</organism>
<accession>A0A1H7IS23</accession>
<feature type="compositionally biased region" description="Acidic residues" evidence="1">
    <location>
        <begin position="1"/>
        <end position="19"/>
    </location>
</feature>
<reference evidence="3" key="1">
    <citation type="submission" date="2016-10" db="EMBL/GenBank/DDBJ databases">
        <authorList>
            <person name="Varghese N."/>
            <person name="Submissions S."/>
        </authorList>
    </citation>
    <scope>NUCLEOTIDE SEQUENCE [LARGE SCALE GENOMIC DNA]</scope>
    <source>
        <strain evidence="3">CGMCC 1.9127</strain>
    </source>
</reference>
<dbReference type="NCBIfam" id="NF046101">
    <property type="entry name" value="PA3496_fam"/>
    <property type="match status" value="1"/>
</dbReference>
<evidence type="ECO:0000313" key="2">
    <source>
        <dbReference type="EMBL" id="SEK64712.1"/>
    </source>
</evidence>
<evidence type="ECO:0000256" key="1">
    <source>
        <dbReference type="SAM" id="MobiDB-lite"/>
    </source>
</evidence>
<sequence length="59" mass="6940">MTDELIDETPPEDEPDGFEQDLPKSEKAAHTCEVRKRIDELLERKRLKALLDDSEDWEL</sequence>
<dbReference type="InterPro" id="IPR058059">
    <property type="entry name" value="PA3496-like"/>
</dbReference>
<dbReference type="EMBL" id="FOBI01000002">
    <property type="protein sequence ID" value="SEK64712.1"/>
    <property type="molecule type" value="Genomic_DNA"/>
</dbReference>
<name>A0A1H7IS23_9GAMM</name>
<dbReference type="AlphaFoldDB" id="A0A1H7IS23"/>